<name>A0ABY1WRC0_9GAMM</name>
<feature type="chain" id="PRO_5045345490" description="PEP-CTERM sorting domain-containing protein" evidence="1">
    <location>
        <begin position="23"/>
        <end position="230"/>
    </location>
</feature>
<accession>A0ABY1WRC0</accession>
<evidence type="ECO:0008006" key="4">
    <source>
        <dbReference type="Google" id="ProtNLM"/>
    </source>
</evidence>
<evidence type="ECO:0000256" key="1">
    <source>
        <dbReference type="SAM" id="SignalP"/>
    </source>
</evidence>
<keyword evidence="3" id="KW-1185">Reference proteome</keyword>
<reference evidence="3" key="1">
    <citation type="submission" date="2019-02" db="EMBL/GenBank/DDBJ databases">
        <title>Draft genome sequence of Muricauda sp. 176CP4-71.</title>
        <authorList>
            <person name="Park J.-S."/>
        </authorList>
    </citation>
    <scope>NUCLEOTIDE SEQUENCE [LARGE SCALE GENOMIC DNA]</scope>
    <source>
        <strain evidence="3">176GS2-150</strain>
    </source>
</reference>
<comment type="caution">
    <text evidence="2">The sequence shown here is derived from an EMBL/GenBank/DDBJ whole genome shotgun (WGS) entry which is preliminary data.</text>
</comment>
<feature type="signal peptide" evidence="1">
    <location>
        <begin position="1"/>
        <end position="22"/>
    </location>
</feature>
<evidence type="ECO:0000313" key="3">
    <source>
        <dbReference type="Proteomes" id="UP000292544"/>
    </source>
</evidence>
<proteinExistence type="predicted"/>
<evidence type="ECO:0000313" key="2">
    <source>
        <dbReference type="EMBL" id="TAA47264.1"/>
    </source>
</evidence>
<dbReference type="RefSeq" id="WP_130566419.1">
    <property type="nucleotide sequence ID" value="NZ_SHLY01000002.1"/>
</dbReference>
<organism evidence="2 3">
    <name type="scientific">Corallincola spongiicola</name>
    <dbReference type="NCBI Taxonomy" id="2520508"/>
    <lineage>
        <taxon>Bacteria</taxon>
        <taxon>Pseudomonadati</taxon>
        <taxon>Pseudomonadota</taxon>
        <taxon>Gammaproteobacteria</taxon>
        <taxon>Alteromonadales</taxon>
        <taxon>Psychromonadaceae</taxon>
        <taxon>Corallincola</taxon>
    </lineage>
</organism>
<protein>
    <recommendedName>
        <fullName evidence="4">PEP-CTERM sorting domain-containing protein</fullName>
    </recommendedName>
</protein>
<dbReference type="NCBIfam" id="NF041539">
    <property type="entry name" value="choice_anch_R"/>
    <property type="match status" value="1"/>
</dbReference>
<sequence length="230" mass="25080">MEIFIKFIFSSMLILITTATNASPVILYNTFGPDDDFSTKNSNSGFSADIGLNPYTLEQQKVANGFSISSGFVDITLESIEVALSNPRNNDGSNRVTLTLHNDLGGVPGAAIESLSVELAPKYSHQMYFIESATNPTLFAGSNYWLVASALDPMSELGWLWNGIAPWNTDTGPRLSYRSGDGIWKDRSKYGQQAFRINANATVVPTPSSVILFVGSLLCLAGRHRLSERE</sequence>
<dbReference type="EMBL" id="SHLY01000002">
    <property type="protein sequence ID" value="TAA47264.1"/>
    <property type="molecule type" value="Genomic_DNA"/>
</dbReference>
<dbReference type="Proteomes" id="UP000292544">
    <property type="component" value="Unassembled WGS sequence"/>
</dbReference>
<keyword evidence="1" id="KW-0732">Signal</keyword>
<gene>
    <name evidence="2" type="ORF">EXY25_08495</name>
</gene>